<dbReference type="EMBL" id="LSRX01000139">
    <property type="protein sequence ID" value="OLQ07414.1"/>
    <property type="molecule type" value="Genomic_DNA"/>
</dbReference>
<accession>A0A1Q9EIY5</accession>
<comment type="caution">
    <text evidence="2">The sequence shown here is derived from an EMBL/GenBank/DDBJ whole genome shotgun (WGS) entry which is preliminary data.</text>
</comment>
<sequence length="394" mass="45485">MCDSMPCKMEDEEEVLVEVEDTAGQSHGLETVSELGGEAFDWYEAEGPGAEQEDADWWNHGHGYWHQWQCKQEEDEESYDNKHWRWWIKKEEQHDDAAWQWPKEEDGTWTGTVRYKRGGDSTWRCSDSKRCKDDPHPWKPRWTKQQYEEDDVSTRAGSRSTSSSRQGFYLPNGGGWVDANGIHHPPGGGREKGRVRAGRKEQAKRHSKAQTAALQDAVRGFSTMASVLVRVTQRIVHRYPAMFQPVTPPLHLLMGPMTPPWEPDAQPMTPPINGTVVLNMYCRHERGHRLRIHLNYATTGNRCLELHFTKTQDLSFGTIMQHVYRRATDVPAAAVIAVVGTRTNRMLSNIARDRYVWRSSRFGKQRLWHGLPKRGRRHLNLQMHCKSLRHSGDV</sequence>
<feature type="compositionally biased region" description="Basic and acidic residues" evidence="1">
    <location>
        <begin position="126"/>
        <end position="137"/>
    </location>
</feature>
<dbReference type="OrthoDB" id="407252at2759"/>
<dbReference type="AlphaFoldDB" id="A0A1Q9EIY5"/>
<evidence type="ECO:0000256" key="1">
    <source>
        <dbReference type="SAM" id="MobiDB-lite"/>
    </source>
</evidence>
<evidence type="ECO:0000313" key="2">
    <source>
        <dbReference type="EMBL" id="OLQ07414.1"/>
    </source>
</evidence>
<reference evidence="2 3" key="1">
    <citation type="submission" date="2016-02" db="EMBL/GenBank/DDBJ databases">
        <title>Genome analysis of coral dinoflagellate symbionts highlights evolutionary adaptations to a symbiotic lifestyle.</title>
        <authorList>
            <person name="Aranda M."/>
            <person name="Li Y."/>
            <person name="Liew Y.J."/>
            <person name="Baumgarten S."/>
            <person name="Simakov O."/>
            <person name="Wilson M."/>
            <person name="Piel J."/>
            <person name="Ashoor H."/>
            <person name="Bougouffa S."/>
            <person name="Bajic V.B."/>
            <person name="Ryu T."/>
            <person name="Ravasi T."/>
            <person name="Bayer T."/>
            <person name="Micklem G."/>
            <person name="Kim H."/>
            <person name="Bhak J."/>
            <person name="Lajeunesse T.C."/>
            <person name="Voolstra C.R."/>
        </authorList>
    </citation>
    <scope>NUCLEOTIDE SEQUENCE [LARGE SCALE GENOMIC DNA]</scope>
    <source>
        <strain evidence="2 3">CCMP2467</strain>
    </source>
</reference>
<gene>
    <name evidence="2" type="ORF">AK812_SmicGene9204</name>
</gene>
<keyword evidence="3" id="KW-1185">Reference proteome</keyword>
<name>A0A1Q9EIY5_SYMMI</name>
<feature type="compositionally biased region" description="Basic and acidic residues" evidence="1">
    <location>
        <begin position="189"/>
        <end position="201"/>
    </location>
</feature>
<evidence type="ECO:0000313" key="3">
    <source>
        <dbReference type="Proteomes" id="UP000186817"/>
    </source>
</evidence>
<protein>
    <submittedName>
        <fullName evidence="2">Uncharacterized protein</fullName>
    </submittedName>
</protein>
<organism evidence="2 3">
    <name type="scientific">Symbiodinium microadriaticum</name>
    <name type="common">Dinoflagellate</name>
    <name type="synonym">Zooxanthella microadriatica</name>
    <dbReference type="NCBI Taxonomy" id="2951"/>
    <lineage>
        <taxon>Eukaryota</taxon>
        <taxon>Sar</taxon>
        <taxon>Alveolata</taxon>
        <taxon>Dinophyceae</taxon>
        <taxon>Suessiales</taxon>
        <taxon>Symbiodiniaceae</taxon>
        <taxon>Symbiodinium</taxon>
    </lineage>
</organism>
<feature type="region of interest" description="Disordered" evidence="1">
    <location>
        <begin position="126"/>
        <end position="211"/>
    </location>
</feature>
<dbReference type="Proteomes" id="UP000186817">
    <property type="component" value="Unassembled WGS sequence"/>
</dbReference>
<proteinExistence type="predicted"/>
<feature type="compositionally biased region" description="Low complexity" evidence="1">
    <location>
        <begin position="154"/>
        <end position="165"/>
    </location>
</feature>